<dbReference type="InterPro" id="IPR036703">
    <property type="entry name" value="MOB_kinase_act_sf"/>
</dbReference>
<sequence length="251" mass="28232">MSFFNSIGRSMTRAPRNVKRSPTPTSATSTTFPDATSPKSASPAPASPQKALYLCSPFVEAALVKGNFKTIVMLPKYVDIMEWVAVNMFDFYTNLNEFYGVLTEFCTQQNCSTMSAGSTLSYTWINQDRKHVHLPAPTYIDYVMTWVQNMLDDDNVFPTKSGHDFPPSFPSTVKHIYRQLLRVFAHIYHAHYAQILHLRSEPHFNSLFAHFLAFGSEFELLENKDLRGSSSSPVGVGALAERWKQMGILGG</sequence>
<dbReference type="Pfam" id="PF03637">
    <property type="entry name" value="Mob1_phocein"/>
    <property type="match status" value="1"/>
</dbReference>
<dbReference type="EMBL" id="JARKIF010000003">
    <property type="protein sequence ID" value="KAJ7643914.1"/>
    <property type="molecule type" value="Genomic_DNA"/>
</dbReference>
<protein>
    <submittedName>
        <fullName evidence="3">Mob1/phocein</fullName>
    </submittedName>
</protein>
<feature type="binding site" evidence="1">
    <location>
        <position position="191"/>
    </location>
    <ligand>
        <name>Zn(2+)</name>
        <dbReference type="ChEBI" id="CHEBI:29105"/>
    </ligand>
</feature>
<reference evidence="3" key="1">
    <citation type="submission" date="2023-03" db="EMBL/GenBank/DDBJ databases">
        <title>Massive genome expansion in bonnet fungi (Mycena s.s.) driven by repeated elements and novel gene families across ecological guilds.</title>
        <authorList>
            <consortium name="Lawrence Berkeley National Laboratory"/>
            <person name="Harder C.B."/>
            <person name="Miyauchi S."/>
            <person name="Viragh M."/>
            <person name="Kuo A."/>
            <person name="Thoen E."/>
            <person name="Andreopoulos B."/>
            <person name="Lu D."/>
            <person name="Skrede I."/>
            <person name="Drula E."/>
            <person name="Henrissat B."/>
            <person name="Morin E."/>
            <person name="Kohler A."/>
            <person name="Barry K."/>
            <person name="LaButti K."/>
            <person name="Morin E."/>
            <person name="Salamov A."/>
            <person name="Lipzen A."/>
            <person name="Mereny Z."/>
            <person name="Hegedus B."/>
            <person name="Baldrian P."/>
            <person name="Stursova M."/>
            <person name="Weitz H."/>
            <person name="Taylor A."/>
            <person name="Grigoriev I.V."/>
            <person name="Nagy L.G."/>
            <person name="Martin F."/>
            <person name="Kauserud H."/>
        </authorList>
    </citation>
    <scope>NUCLEOTIDE SEQUENCE</scope>
    <source>
        <strain evidence="3">9284</strain>
    </source>
</reference>
<keyword evidence="4" id="KW-1185">Reference proteome</keyword>
<keyword evidence="1" id="KW-0479">Metal-binding</keyword>
<feature type="binding site" evidence="1">
    <location>
        <position position="111"/>
    </location>
    <ligand>
        <name>Zn(2+)</name>
        <dbReference type="ChEBI" id="CHEBI:29105"/>
    </ligand>
</feature>
<feature type="region of interest" description="Disordered" evidence="2">
    <location>
        <begin position="1"/>
        <end position="44"/>
    </location>
</feature>
<dbReference type="AlphaFoldDB" id="A0AAD7CAI1"/>
<dbReference type="Gene3D" id="1.20.140.30">
    <property type="entry name" value="MOB kinase activator"/>
    <property type="match status" value="1"/>
</dbReference>
<evidence type="ECO:0000256" key="1">
    <source>
        <dbReference type="PIRSR" id="PIRSR605301-1"/>
    </source>
</evidence>
<organism evidence="3 4">
    <name type="scientific">Roridomyces roridus</name>
    <dbReference type="NCBI Taxonomy" id="1738132"/>
    <lineage>
        <taxon>Eukaryota</taxon>
        <taxon>Fungi</taxon>
        <taxon>Dikarya</taxon>
        <taxon>Basidiomycota</taxon>
        <taxon>Agaricomycotina</taxon>
        <taxon>Agaricomycetes</taxon>
        <taxon>Agaricomycetidae</taxon>
        <taxon>Agaricales</taxon>
        <taxon>Marasmiineae</taxon>
        <taxon>Mycenaceae</taxon>
        <taxon>Roridomyces</taxon>
    </lineage>
</organism>
<name>A0AAD7CAI1_9AGAR</name>
<accession>A0AAD7CAI1</accession>
<feature type="compositionally biased region" description="Low complexity" evidence="2">
    <location>
        <begin position="21"/>
        <end position="44"/>
    </location>
</feature>
<dbReference type="InterPro" id="IPR005301">
    <property type="entry name" value="MOB_kinase_act_fam"/>
</dbReference>
<feature type="binding site" evidence="1">
    <location>
        <position position="106"/>
    </location>
    <ligand>
        <name>Zn(2+)</name>
        <dbReference type="ChEBI" id="CHEBI:29105"/>
    </ligand>
</feature>
<dbReference type="PANTHER" id="PTHR22599">
    <property type="entry name" value="MPS ONE BINDER KINASE ACTIVATOR-LIKE MOB"/>
    <property type="match status" value="1"/>
</dbReference>
<feature type="binding site" evidence="1">
    <location>
        <position position="186"/>
    </location>
    <ligand>
        <name>Zn(2+)</name>
        <dbReference type="ChEBI" id="CHEBI:29105"/>
    </ligand>
</feature>
<evidence type="ECO:0000313" key="3">
    <source>
        <dbReference type="EMBL" id="KAJ7643914.1"/>
    </source>
</evidence>
<keyword evidence="1" id="KW-0862">Zinc</keyword>
<gene>
    <name evidence="3" type="ORF">FB45DRAFT_987600</name>
</gene>
<comment type="caution">
    <text evidence="3">The sequence shown here is derived from an EMBL/GenBank/DDBJ whole genome shotgun (WGS) entry which is preliminary data.</text>
</comment>
<dbReference type="SMART" id="SM01388">
    <property type="entry name" value="Mob1_phocein"/>
    <property type="match status" value="1"/>
</dbReference>
<dbReference type="Proteomes" id="UP001221142">
    <property type="component" value="Unassembled WGS sequence"/>
</dbReference>
<proteinExistence type="predicted"/>
<evidence type="ECO:0000256" key="2">
    <source>
        <dbReference type="SAM" id="MobiDB-lite"/>
    </source>
</evidence>
<dbReference type="SUPFAM" id="SSF101152">
    <property type="entry name" value="Mob1/phocein"/>
    <property type="match status" value="1"/>
</dbReference>
<evidence type="ECO:0000313" key="4">
    <source>
        <dbReference type="Proteomes" id="UP001221142"/>
    </source>
</evidence>